<feature type="region of interest" description="Disordered" evidence="1">
    <location>
        <begin position="290"/>
        <end position="325"/>
    </location>
</feature>
<name>A0ABY2EAR4_9MICO</name>
<evidence type="ECO:0000256" key="1">
    <source>
        <dbReference type="SAM" id="MobiDB-lite"/>
    </source>
</evidence>
<sequence>MLDELIPSTSIARQMAVTRRPRTGVRAVLDGCPIVISSSSHRRRWHSEDRRSLRLMLGCSSIDRAPGQAKSGPPMHRYPHWLDTLIALWSYPRNVVLIGTRVRGGEVRIMDWTTGHTSGEGSPEGGGAQPADLATDPRRDAALADLLTGSLDDRLYVLDAVTAALADVDRLQEQHDHTGRALGEASVRAHRDVEILTGRRLDWLAAEKAEGMWDLSGRVRTYTQHVARTHKMSFARASREVRLAERLCNDLPEAREAIRRGDLGVEQAALISSVAASSAARRAALRLPARGLSQGSDAEPSQPGEAADSTSTGTEAGAAGATGEASFDDDATAESVILHLASTGSFEDLRVVCKYFAALSDAESDERGYKEACEREFLDLAATTGGFHLSGFLTDEHGQLVKQALAALTPVPAADDTRTASQRRAQALADGAQLILNQGLAGKGQSVRPHMGVLISAPEFEHIVATSARHGWGGGDATSVRDSAIPDWARAADACDARPEFGRDLPPLRPGTGGLTNLKALENVDWHAILSQPPATWADGTGPVPPSVLRRIACGGEIYRIIFGPDSEVINVGRVHRRFTSAQRRAMIARDRHCTYPGCTAPPALCEGHHANVHWAAGGNTDLPNGALLCFYHHRFVDTRQIAMVWEGNQWVFYTADGDRIGPGP</sequence>
<keyword evidence="2" id="KW-0540">Nuclease</keyword>
<accession>A0ABY2EAR4</accession>
<evidence type="ECO:0000313" key="3">
    <source>
        <dbReference type="Proteomes" id="UP000504882"/>
    </source>
</evidence>
<evidence type="ECO:0000313" key="2">
    <source>
        <dbReference type="EMBL" id="TDE98863.1"/>
    </source>
</evidence>
<organism evidence="2 3">
    <name type="scientific">Occultella glacieicola</name>
    <dbReference type="NCBI Taxonomy" id="2518684"/>
    <lineage>
        <taxon>Bacteria</taxon>
        <taxon>Bacillati</taxon>
        <taxon>Actinomycetota</taxon>
        <taxon>Actinomycetes</taxon>
        <taxon>Micrococcales</taxon>
        <taxon>Ruaniaceae</taxon>
        <taxon>Occultella</taxon>
    </lineage>
</organism>
<feature type="region of interest" description="Disordered" evidence="1">
    <location>
        <begin position="113"/>
        <end position="134"/>
    </location>
</feature>
<comment type="caution">
    <text evidence="2">The sequence shown here is derived from an EMBL/GenBank/DDBJ whole genome shotgun (WGS) entry which is preliminary data.</text>
</comment>
<dbReference type="EMBL" id="SMNA01000001">
    <property type="protein sequence ID" value="TDE98863.1"/>
    <property type="molecule type" value="Genomic_DNA"/>
</dbReference>
<proteinExistence type="predicted"/>
<keyword evidence="2" id="KW-0255">Endonuclease</keyword>
<dbReference type="CDD" id="cd00085">
    <property type="entry name" value="HNHc"/>
    <property type="match status" value="1"/>
</dbReference>
<keyword evidence="2" id="KW-0378">Hydrolase</keyword>
<keyword evidence="3" id="KW-1185">Reference proteome</keyword>
<dbReference type="GO" id="GO:0004519">
    <property type="term" value="F:endonuclease activity"/>
    <property type="evidence" value="ECO:0007669"/>
    <property type="project" value="UniProtKB-KW"/>
</dbReference>
<protein>
    <submittedName>
        <fullName evidence="2">HNH endonuclease</fullName>
    </submittedName>
</protein>
<feature type="compositionally biased region" description="Low complexity" evidence="1">
    <location>
        <begin position="305"/>
        <end position="325"/>
    </location>
</feature>
<reference evidence="2 3" key="1">
    <citation type="submission" date="2019-03" db="EMBL/GenBank/DDBJ databases">
        <title>Genomic features of bacteria from cold environments.</title>
        <authorList>
            <person name="Shen L."/>
        </authorList>
    </citation>
    <scope>NUCLEOTIDE SEQUENCE [LARGE SCALE GENOMIC DNA]</scope>
    <source>
        <strain evidence="3">T3246-1</strain>
    </source>
</reference>
<dbReference type="InterPro" id="IPR003615">
    <property type="entry name" value="HNH_nuc"/>
</dbReference>
<gene>
    <name evidence="2" type="ORF">EXU48_01290</name>
</gene>
<dbReference type="Proteomes" id="UP000504882">
    <property type="component" value="Unassembled WGS sequence"/>
</dbReference>